<evidence type="ECO:0000313" key="2">
    <source>
        <dbReference type="Proteomes" id="UP000592180"/>
    </source>
</evidence>
<proteinExistence type="predicted"/>
<sequence>MKKIFLRVLLVITIISFNNVVYSQANEIKIKFIGNCGLYMTDGATNFYIDFPYKSGAHNYMEYDKSEIDAVKDNSIFIFTHRHADHYSEKLLKKMSGQKFDPFNVTELGTIEKVVPNFQIKSFETQHKVFGISFKHFSYLITWHGKNIYISGDTENSDTIASQKDIDWAFVPVWILTDAKAKGTDLTKISKMFAIYHIGQKDKITINDNNPQLKLLNKQGEVITIPY</sequence>
<protein>
    <submittedName>
        <fullName evidence="1">L-ascorbate metabolism protein UlaG (Beta-lactamase superfamily)</fullName>
    </submittedName>
</protein>
<keyword evidence="2" id="KW-1185">Reference proteome</keyword>
<dbReference type="PANTHER" id="PTHR43546">
    <property type="entry name" value="UPF0173 METAL-DEPENDENT HYDROLASE MJ1163-RELATED"/>
    <property type="match status" value="1"/>
</dbReference>
<dbReference type="EMBL" id="JACHLE010000001">
    <property type="protein sequence ID" value="MBB4804829.1"/>
    <property type="molecule type" value="Genomic_DNA"/>
</dbReference>
<dbReference type="RefSeq" id="WP_184182825.1">
    <property type="nucleotide sequence ID" value="NZ_JACHLE010000001.1"/>
</dbReference>
<gene>
    <name evidence="1" type="ORF">HNP38_000101</name>
</gene>
<dbReference type="AlphaFoldDB" id="A0A840K6J2"/>
<dbReference type="Gene3D" id="3.60.15.10">
    <property type="entry name" value="Ribonuclease Z/Hydroxyacylglutathione hydrolase-like"/>
    <property type="match status" value="1"/>
</dbReference>
<organism evidence="1 2">
    <name type="scientific">Chryseobacterium defluvii</name>
    <dbReference type="NCBI Taxonomy" id="160396"/>
    <lineage>
        <taxon>Bacteria</taxon>
        <taxon>Pseudomonadati</taxon>
        <taxon>Bacteroidota</taxon>
        <taxon>Flavobacteriia</taxon>
        <taxon>Flavobacteriales</taxon>
        <taxon>Weeksellaceae</taxon>
        <taxon>Chryseobacterium group</taxon>
        <taxon>Chryseobacterium</taxon>
    </lineage>
</organism>
<dbReference type="SUPFAM" id="SSF56281">
    <property type="entry name" value="Metallo-hydrolase/oxidoreductase"/>
    <property type="match status" value="1"/>
</dbReference>
<dbReference type="InterPro" id="IPR050114">
    <property type="entry name" value="UPF0173_UPF0282_UlaG_hydrolase"/>
</dbReference>
<evidence type="ECO:0000313" key="1">
    <source>
        <dbReference type="EMBL" id="MBB4804829.1"/>
    </source>
</evidence>
<dbReference type="InterPro" id="IPR036866">
    <property type="entry name" value="RibonucZ/Hydroxyglut_hydro"/>
</dbReference>
<name>A0A840K6J2_9FLAO</name>
<dbReference type="Proteomes" id="UP000592180">
    <property type="component" value="Unassembled WGS sequence"/>
</dbReference>
<comment type="caution">
    <text evidence="1">The sequence shown here is derived from an EMBL/GenBank/DDBJ whole genome shotgun (WGS) entry which is preliminary data.</text>
</comment>
<reference evidence="1 2" key="1">
    <citation type="submission" date="2020-08" db="EMBL/GenBank/DDBJ databases">
        <title>Functional genomics of gut bacteria from endangered species of beetles.</title>
        <authorList>
            <person name="Carlos-Shanley C."/>
        </authorList>
    </citation>
    <scope>NUCLEOTIDE SEQUENCE [LARGE SCALE GENOMIC DNA]</scope>
    <source>
        <strain evidence="1 2">S00151</strain>
    </source>
</reference>
<dbReference type="PANTHER" id="PTHR43546:SF8">
    <property type="entry name" value="METALLO-BETA-LACTAMASE DOMAIN-CONTAINING PROTEIN"/>
    <property type="match status" value="1"/>
</dbReference>
<accession>A0A840K6J2</accession>